<name>A0AA36EIA5_LACSI</name>
<keyword evidence="3" id="KW-1185">Reference proteome</keyword>
<dbReference type="PANTHER" id="PTHR12839:SF7">
    <property type="entry name" value="REGULATOR OF NONSENSE TRANSCRIPTS 2"/>
    <property type="match status" value="1"/>
</dbReference>
<dbReference type="InterPro" id="IPR011989">
    <property type="entry name" value="ARM-like"/>
</dbReference>
<organism evidence="2 3">
    <name type="scientific">Lactuca saligna</name>
    <name type="common">Willowleaf lettuce</name>
    <dbReference type="NCBI Taxonomy" id="75948"/>
    <lineage>
        <taxon>Eukaryota</taxon>
        <taxon>Viridiplantae</taxon>
        <taxon>Streptophyta</taxon>
        <taxon>Embryophyta</taxon>
        <taxon>Tracheophyta</taxon>
        <taxon>Spermatophyta</taxon>
        <taxon>Magnoliopsida</taxon>
        <taxon>eudicotyledons</taxon>
        <taxon>Gunneridae</taxon>
        <taxon>Pentapetalae</taxon>
        <taxon>asterids</taxon>
        <taxon>campanulids</taxon>
        <taxon>Asterales</taxon>
        <taxon>Asteraceae</taxon>
        <taxon>Cichorioideae</taxon>
        <taxon>Cichorieae</taxon>
        <taxon>Lactucinae</taxon>
        <taxon>Lactuca</taxon>
    </lineage>
</organism>
<sequence length="256" mass="29131">MVTKGICAGPDQFSLDQALNWKKRVVVFMGQPADPELSKLWGWWKVKKWTGHILNRLYTRFGDLKLKNLENKAFAQHFLKNYAGKFLECHLNLLNALRMGDYLPDRVSNLILQYLSNRFLMVLPILLLSISSLKLKTKQQICLNHPDLRPLPLDIEFDLQDLFGDLRPNMTRYSTIEEADATLVQLEEHERSGEKHHTEQEKPRSMSGSSSTVNGQVVVANGMEEENGGTHHELESDSASQGSTMDPEDCRTTCSC</sequence>
<dbReference type="EMBL" id="OX465083">
    <property type="protein sequence ID" value="CAI9294430.1"/>
    <property type="molecule type" value="Genomic_DNA"/>
</dbReference>
<reference evidence="2" key="1">
    <citation type="submission" date="2023-04" db="EMBL/GenBank/DDBJ databases">
        <authorList>
            <person name="Vijverberg K."/>
            <person name="Xiong W."/>
            <person name="Schranz E."/>
        </authorList>
    </citation>
    <scope>NUCLEOTIDE SEQUENCE</scope>
</reference>
<dbReference type="GO" id="GO:0035145">
    <property type="term" value="C:exon-exon junction complex"/>
    <property type="evidence" value="ECO:0007669"/>
    <property type="project" value="TreeGrafter"/>
</dbReference>
<evidence type="ECO:0000313" key="3">
    <source>
        <dbReference type="Proteomes" id="UP001177003"/>
    </source>
</evidence>
<protein>
    <submittedName>
        <fullName evidence="2">Uncharacterized protein</fullName>
    </submittedName>
</protein>
<dbReference type="GO" id="GO:0005737">
    <property type="term" value="C:cytoplasm"/>
    <property type="evidence" value="ECO:0007669"/>
    <property type="project" value="TreeGrafter"/>
</dbReference>
<dbReference type="InterPro" id="IPR039762">
    <property type="entry name" value="Nmd2/UPF2"/>
</dbReference>
<dbReference type="PANTHER" id="PTHR12839">
    <property type="entry name" value="NONSENSE-MEDIATED MRNA DECAY PROTEIN 2 UP-FRAMESHIFT SUPPRESSOR 2"/>
    <property type="match status" value="1"/>
</dbReference>
<evidence type="ECO:0000313" key="2">
    <source>
        <dbReference type="EMBL" id="CAI9294430.1"/>
    </source>
</evidence>
<dbReference type="GO" id="GO:0000184">
    <property type="term" value="P:nuclear-transcribed mRNA catabolic process, nonsense-mediated decay"/>
    <property type="evidence" value="ECO:0007669"/>
    <property type="project" value="InterPro"/>
</dbReference>
<dbReference type="Gene3D" id="1.25.40.180">
    <property type="match status" value="1"/>
</dbReference>
<feature type="compositionally biased region" description="Basic and acidic residues" evidence="1">
    <location>
        <begin position="187"/>
        <end position="204"/>
    </location>
</feature>
<dbReference type="Gene3D" id="1.25.10.10">
    <property type="entry name" value="Leucine-rich Repeat Variant"/>
    <property type="match status" value="1"/>
</dbReference>
<gene>
    <name evidence="2" type="ORF">LSALG_LOCUS33413</name>
</gene>
<feature type="region of interest" description="Disordered" evidence="1">
    <location>
        <begin position="187"/>
        <end position="256"/>
    </location>
</feature>
<proteinExistence type="predicted"/>
<dbReference type="Proteomes" id="UP001177003">
    <property type="component" value="Chromosome 7"/>
</dbReference>
<accession>A0AA36EIA5</accession>
<feature type="compositionally biased region" description="Polar residues" evidence="1">
    <location>
        <begin position="206"/>
        <end position="215"/>
    </location>
</feature>
<evidence type="ECO:0000256" key="1">
    <source>
        <dbReference type="SAM" id="MobiDB-lite"/>
    </source>
</evidence>
<dbReference type="AlphaFoldDB" id="A0AA36EIA5"/>